<evidence type="ECO:0000313" key="1">
    <source>
        <dbReference type="Proteomes" id="UP000790787"/>
    </source>
</evidence>
<sequence length="478" mass="54493">MESQGSALKNLEIQLSQLATLVSEKIQRPFPSNTEKNPKEHLKAIALRSGKELNEPYADQSEQQVNKGKNVEIPYKLSEDKEVKKKEEKNIEKLTLFPVTITFPQKLKRENLDNQFSKFLEILEQIHINIPFTDTLLQMPSYAKFLKEILSSSFTIPCTLGGIYFEKALCDSVALINLMQFSIFRKLNLGEMKDIGVSLQLADQSTKKPKGIIKNVLIRVDKFIFPVDFIVLEMKECPDEPIILGRPFLATGQEEKLIEVLKVHKGALGWTIKDIKGINPAVCMHKILMEDSYKPIVQPQRRLNLAMQEVVKKEIVKLLVADNIIRRCVPEEEMNKILYHCHDGAIGGHYAANRTAFKVLEAEFFWQTLFKDARAYVAQGNRCQRKGNITKRDEILLQSIQVNELEEMSRLRLFPGKLKSRWTGPYNVTNVTPYGAIEIQQKNGGDKFTVTIQPGHLMKASTKTESPTQEQLHGDRCA</sequence>
<dbReference type="Proteomes" id="UP000790787">
    <property type="component" value="Chromosome 7"/>
</dbReference>
<reference evidence="2" key="2">
    <citation type="submission" date="2025-08" db="UniProtKB">
        <authorList>
            <consortium name="RefSeq"/>
        </authorList>
    </citation>
    <scope>IDENTIFICATION</scope>
    <source>
        <tissue evidence="2">Leaf</tissue>
    </source>
</reference>
<accession>A0AC58RPR9</accession>
<organism evidence="1 2">
    <name type="scientific">Nicotiana tabacum</name>
    <name type="common">Common tobacco</name>
    <dbReference type="NCBI Taxonomy" id="4097"/>
    <lineage>
        <taxon>Eukaryota</taxon>
        <taxon>Viridiplantae</taxon>
        <taxon>Streptophyta</taxon>
        <taxon>Embryophyta</taxon>
        <taxon>Tracheophyta</taxon>
        <taxon>Spermatophyta</taxon>
        <taxon>Magnoliopsida</taxon>
        <taxon>eudicotyledons</taxon>
        <taxon>Gunneridae</taxon>
        <taxon>Pentapetalae</taxon>
        <taxon>asterids</taxon>
        <taxon>lamiids</taxon>
        <taxon>Solanales</taxon>
        <taxon>Solanaceae</taxon>
        <taxon>Nicotianoideae</taxon>
        <taxon>Nicotianeae</taxon>
        <taxon>Nicotiana</taxon>
    </lineage>
</organism>
<proteinExistence type="predicted"/>
<keyword evidence="1" id="KW-1185">Reference proteome</keyword>
<gene>
    <name evidence="2" type="primary">LOC142162297</name>
</gene>
<protein>
    <submittedName>
        <fullName evidence="2">Uncharacterized protein LOC142162297</fullName>
    </submittedName>
</protein>
<name>A0AC58RPR9_TOBAC</name>
<evidence type="ECO:0000313" key="2">
    <source>
        <dbReference type="RefSeq" id="XP_075074734.1"/>
    </source>
</evidence>
<dbReference type="RefSeq" id="XP_075074734.1">
    <property type="nucleotide sequence ID" value="XM_075218633.1"/>
</dbReference>
<reference evidence="1" key="1">
    <citation type="journal article" date="2014" name="Nat. Commun.">
        <title>The tobacco genome sequence and its comparison with those of tomato and potato.</title>
        <authorList>
            <person name="Sierro N."/>
            <person name="Battey J.N."/>
            <person name="Ouadi S."/>
            <person name="Bakaher N."/>
            <person name="Bovet L."/>
            <person name="Willig A."/>
            <person name="Goepfert S."/>
            <person name="Peitsch M.C."/>
            <person name="Ivanov N.V."/>
        </authorList>
    </citation>
    <scope>NUCLEOTIDE SEQUENCE [LARGE SCALE GENOMIC DNA]</scope>
</reference>